<dbReference type="Proteomes" id="UP000290288">
    <property type="component" value="Unassembled WGS sequence"/>
</dbReference>
<gene>
    <name evidence="1" type="ORF">EST38_g12434</name>
</gene>
<evidence type="ECO:0000313" key="1">
    <source>
        <dbReference type="EMBL" id="RXW13420.1"/>
    </source>
</evidence>
<organism evidence="1 2">
    <name type="scientific">Candolleomyces aberdarensis</name>
    <dbReference type="NCBI Taxonomy" id="2316362"/>
    <lineage>
        <taxon>Eukaryota</taxon>
        <taxon>Fungi</taxon>
        <taxon>Dikarya</taxon>
        <taxon>Basidiomycota</taxon>
        <taxon>Agaricomycotina</taxon>
        <taxon>Agaricomycetes</taxon>
        <taxon>Agaricomycetidae</taxon>
        <taxon>Agaricales</taxon>
        <taxon>Agaricineae</taxon>
        <taxon>Psathyrellaceae</taxon>
        <taxon>Candolleomyces</taxon>
    </lineage>
</organism>
<accession>A0A4Q2D2G0</accession>
<sequence length="48" mass="5333">MALFFALGSSLNPFMLGLATRVSEMLKKHSSRSHWLVHRASAVKYAKG</sequence>
<proteinExistence type="predicted"/>
<comment type="caution">
    <text evidence="1">The sequence shown here is derived from an EMBL/GenBank/DDBJ whole genome shotgun (WGS) entry which is preliminary data.</text>
</comment>
<name>A0A4Q2D2G0_9AGAR</name>
<keyword evidence="2" id="KW-1185">Reference proteome</keyword>
<dbReference type="EMBL" id="SDEE01000922">
    <property type="protein sequence ID" value="RXW13420.1"/>
    <property type="molecule type" value="Genomic_DNA"/>
</dbReference>
<reference evidence="1 2" key="1">
    <citation type="submission" date="2019-01" db="EMBL/GenBank/DDBJ databases">
        <title>Draft genome sequence of Psathyrella aberdarensis IHI B618.</title>
        <authorList>
            <person name="Buettner E."/>
            <person name="Kellner H."/>
        </authorList>
    </citation>
    <scope>NUCLEOTIDE SEQUENCE [LARGE SCALE GENOMIC DNA]</scope>
    <source>
        <strain evidence="1 2">IHI B618</strain>
    </source>
</reference>
<dbReference type="AlphaFoldDB" id="A0A4Q2D2G0"/>
<evidence type="ECO:0000313" key="2">
    <source>
        <dbReference type="Proteomes" id="UP000290288"/>
    </source>
</evidence>
<protein>
    <submittedName>
        <fullName evidence="1">Uncharacterized protein</fullName>
    </submittedName>
</protein>